<dbReference type="Proteomes" id="UP000886998">
    <property type="component" value="Unassembled WGS sequence"/>
</dbReference>
<protein>
    <submittedName>
        <fullName evidence="1">Uncharacterized protein</fullName>
    </submittedName>
</protein>
<proteinExistence type="predicted"/>
<evidence type="ECO:0000313" key="2">
    <source>
        <dbReference type="Proteomes" id="UP000886998"/>
    </source>
</evidence>
<organism evidence="1 2">
    <name type="scientific">Trichonephila inaurata madagascariensis</name>
    <dbReference type="NCBI Taxonomy" id="2747483"/>
    <lineage>
        <taxon>Eukaryota</taxon>
        <taxon>Metazoa</taxon>
        <taxon>Ecdysozoa</taxon>
        <taxon>Arthropoda</taxon>
        <taxon>Chelicerata</taxon>
        <taxon>Arachnida</taxon>
        <taxon>Araneae</taxon>
        <taxon>Araneomorphae</taxon>
        <taxon>Entelegynae</taxon>
        <taxon>Araneoidea</taxon>
        <taxon>Nephilidae</taxon>
        <taxon>Trichonephila</taxon>
        <taxon>Trichonephila inaurata</taxon>
    </lineage>
</organism>
<name>A0A8X6X957_9ARAC</name>
<evidence type="ECO:0000313" key="1">
    <source>
        <dbReference type="EMBL" id="GFY47636.1"/>
    </source>
</evidence>
<keyword evidence="2" id="KW-1185">Reference proteome</keyword>
<comment type="caution">
    <text evidence="1">The sequence shown here is derived from an EMBL/GenBank/DDBJ whole genome shotgun (WGS) entry which is preliminary data.</text>
</comment>
<dbReference type="EMBL" id="BMAV01006039">
    <property type="protein sequence ID" value="GFY47636.1"/>
    <property type="molecule type" value="Genomic_DNA"/>
</dbReference>
<gene>
    <name evidence="1" type="ORF">TNIN_485461</name>
</gene>
<reference evidence="1" key="1">
    <citation type="submission" date="2020-08" db="EMBL/GenBank/DDBJ databases">
        <title>Multicomponent nature underlies the extraordinary mechanical properties of spider dragline silk.</title>
        <authorList>
            <person name="Kono N."/>
            <person name="Nakamura H."/>
            <person name="Mori M."/>
            <person name="Yoshida Y."/>
            <person name="Ohtoshi R."/>
            <person name="Malay A.D."/>
            <person name="Moran D.A.P."/>
            <person name="Tomita M."/>
            <person name="Numata K."/>
            <person name="Arakawa K."/>
        </authorList>
    </citation>
    <scope>NUCLEOTIDE SEQUENCE</scope>
</reference>
<accession>A0A8X6X957</accession>
<sequence length="82" mass="9184">MLRRVVVAVLSCWVSKPKVGSTPGQSFLHFSIVKGPEQKNGAEGSRFRAVSQWLSVQTRSGHPRAVFFHFSIVWEPEQKNGC</sequence>
<dbReference type="AlphaFoldDB" id="A0A8X6X957"/>